<dbReference type="EMBL" id="WHUW01000001">
    <property type="protein sequence ID" value="KAF8452144.1"/>
    <property type="molecule type" value="Genomic_DNA"/>
</dbReference>
<sequence>MPSGLCCITFEPSDIVMLVSSTSCINDVCINSCISLLFAVLRVPEKHQYALFSTFNLPCANYSDDDHL</sequence>
<comment type="caution">
    <text evidence="1">The sequence shown here is derived from an EMBL/GenBank/DDBJ whole genome shotgun (WGS) entry which is preliminary data.</text>
</comment>
<evidence type="ECO:0000313" key="1">
    <source>
        <dbReference type="EMBL" id="KAF8452144.1"/>
    </source>
</evidence>
<gene>
    <name evidence="1" type="ORF">L210DRAFT_864417</name>
</gene>
<reference evidence="1" key="2">
    <citation type="journal article" date="2020" name="Nat. Commun.">
        <title>Large-scale genome sequencing of mycorrhizal fungi provides insights into the early evolution of symbiotic traits.</title>
        <authorList>
            <person name="Miyauchi S."/>
            <person name="Kiss E."/>
            <person name="Kuo A."/>
            <person name="Drula E."/>
            <person name="Kohler A."/>
            <person name="Sanchez-Garcia M."/>
            <person name="Morin E."/>
            <person name="Andreopoulos B."/>
            <person name="Barry K.W."/>
            <person name="Bonito G."/>
            <person name="Buee M."/>
            <person name="Carver A."/>
            <person name="Chen C."/>
            <person name="Cichocki N."/>
            <person name="Clum A."/>
            <person name="Culley D."/>
            <person name="Crous P.W."/>
            <person name="Fauchery L."/>
            <person name="Girlanda M."/>
            <person name="Hayes R.D."/>
            <person name="Keri Z."/>
            <person name="LaButti K."/>
            <person name="Lipzen A."/>
            <person name="Lombard V."/>
            <person name="Magnuson J."/>
            <person name="Maillard F."/>
            <person name="Murat C."/>
            <person name="Nolan M."/>
            <person name="Ohm R.A."/>
            <person name="Pangilinan J."/>
            <person name="Pereira M.F."/>
            <person name="Perotto S."/>
            <person name="Peter M."/>
            <person name="Pfister S."/>
            <person name="Riley R."/>
            <person name="Sitrit Y."/>
            <person name="Stielow J.B."/>
            <person name="Szollosi G."/>
            <person name="Zifcakova L."/>
            <person name="Stursova M."/>
            <person name="Spatafora J.W."/>
            <person name="Tedersoo L."/>
            <person name="Vaario L.M."/>
            <person name="Yamada A."/>
            <person name="Yan M."/>
            <person name="Wang P."/>
            <person name="Xu J."/>
            <person name="Bruns T."/>
            <person name="Baldrian P."/>
            <person name="Vilgalys R."/>
            <person name="Dunand C."/>
            <person name="Henrissat B."/>
            <person name="Grigoriev I.V."/>
            <person name="Hibbett D."/>
            <person name="Nagy L.G."/>
            <person name="Martin F.M."/>
        </authorList>
    </citation>
    <scope>NUCLEOTIDE SEQUENCE</scope>
    <source>
        <strain evidence="1">BED1</strain>
    </source>
</reference>
<organism evidence="1 2">
    <name type="scientific">Boletus edulis BED1</name>
    <dbReference type="NCBI Taxonomy" id="1328754"/>
    <lineage>
        <taxon>Eukaryota</taxon>
        <taxon>Fungi</taxon>
        <taxon>Dikarya</taxon>
        <taxon>Basidiomycota</taxon>
        <taxon>Agaricomycotina</taxon>
        <taxon>Agaricomycetes</taxon>
        <taxon>Agaricomycetidae</taxon>
        <taxon>Boletales</taxon>
        <taxon>Boletineae</taxon>
        <taxon>Boletaceae</taxon>
        <taxon>Boletoideae</taxon>
        <taxon>Boletus</taxon>
    </lineage>
</organism>
<reference evidence="1" key="1">
    <citation type="submission" date="2019-10" db="EMBL/GenBank/DDBJ databases">
        <authorList>
            <consortium name="DOE Joint Genome Institute"/>
            <person name="Kuo A."/>
            <person name="Miyauchi S."/>
            <person name="Kiss E."/>
            <person name="Drula E."/>
            <person name="Kohler A."/>
            <person name="Sanchez-Garcia M."/>
            <person name="Andreopoulos B."/>
            <person name="Barry K.W."/>
            <person name="Bonito G."/>
            <person name="Buee M."/>
            <person name="Carver A."/>
            <person name="Chen C."/>
            <person name="Cichocki N."/>
            <person name="Clum A."/>
            <person name="Culley D."/>
            <person name="Crous P.W."/>
            <person name="Fauchery L."/>
            <person name="Girlanda M."/>
            <person name="Hayes R."/>
            <person name="Keri Z."/>
            <person name="LaButti K."/>
            <person name="Lipzen A."/>
            <person name="Lombard V."/>
            <person name="Magnuson J."/>
            <person name="Maillard F."/>
            <person name="Morin E."/>
            <person name="Murat C."/>
            <person name="Nolan M."/>
            <person name="Ohm R."/>
            <person name="Pangilinan J."/>
            <person name="Pereira M."/>
            <person name="Perotto S."/>
            <person name="Peter M."/>
            <person name="Riley R."/>
            <person name="Sitrit Y."/>
            <person name="Stielow B."/>
            <person name="Szollosi G."/>
            <person name="Zifcakova L."/>
            <person name="Stursova M."/>
            <person name="Spatafora J.W."/>
            <person name="Tedersoo L."/>
            <person name="Vaario L.-M."/>
            <person name="Yamada A."/>
            <person name="Yan M."/>
            <person name="Wang P."/>
            <person name="Xu J."/>
            <person name="Bruns T."/>
            <person name="Baldrian P."/>
            <person name="Vilgalys R."/>
            <person name="Henrissat B."/>
            <person name="Grigoriev I.V."/>
            <person name="Hibbett D."/>
            <person name="Nagy L.G."/>
            <person name="Martin F.M."/>
        </authorList>
    </citation>
    <scope>NUCLEOTIDE SEQUENCE</scope>
    <source>
        <strain evidence="1">BED1</strain>
    </source>
</reference>
<evidence type="ECO:0000313" key="2">
    <source>
        <dbReference type="Proteomes" id="UP001194468"/>
    </source>
</evidence>
<name>A0AAD4C9L2_BOLED</name>
<keyword evidence="2" id="KW-1185">Reference proteome</keyword>
<dbReference type="AlphaFoldDB" id="A0AAD4C9L2"/>
<accession>A0AAD4C9L2</accession>
<protein>
    <submittedName>
        <fullName evidence="1">Uncharacterized protein</fullName>
    </submittedName>
</protein>
<proteinExistence type="predicted"/>
<dbReference type="Proteomes" id="UP001194468">
    <property type="component" value="Unassembled WGS sequence"/>
</dbReference>